<keyword evidence="4" id="KW-1185">Reference proteome</keyword>
<feature type="chain" id="PRO_5045918834" description="PEP-CTERM sorting domain-containing protein" evidence="2">
    <location>
        <begin position="24"/>
        <end position="224"/>
    </location>
</feature>
<evidence type="ECO:0000313" key="3">
    <source>
        <dbReference type="EMBL" id="MDM7859831.1"/>
    </source>
</evidence>
<proteinExistence type="predicted"/>
<accession>A0ABT7SUH8</accession>
<keyword evidence="1" id="KW-1133">Transmembrane helix</keyword>
<keyword evidence="1" id="KW-0812">Transmembrane</keyword>
<dbReference type="EMBL" id="JAUCBP010000006">
    <property type="protein sequence ID" value="MDM7859831.1"/>
    <property type="molecule type" value="Genomic_DNA"/>
</dbReference>
<reference evidence="3 4" key="1">
    <citation type="submission" date="2023-06" db="EMBL/GenBank/DDBJ databases">
        <title>Alteromonas sp. ASW11-36 isolated from intertidal sand.</title>
        <authorList>
            <person name="Li Y."/>
        </authorList>
    </citation>
    <scope>NUCLEOTIDE SEQUENCE [LARGE SCALE GENOMIC DNA]</scope>
    <source>
        <strain evidence="3 4">ASW11-36</strain>
    </source>
</reference>
<feature type="signal peptide" evidence="2">
    <location>
        <begin position="1"/>
        <end position="23"/>
    </location>
</feature>
<name>A0ABT7SUH8_9ALTE</name>
<keyword evidence="1" id="KW-0472">Membrane</keyword>
<comment type="caution">
    <text evidence="3">The sequence shown here is derived from an EMBL/GenBank/DDBJ whole genome shotgun (WGS) entry which is preliminary data.</text>
</comment>
<feature type="transmembrane region" description="Helical" evidence="1">
    <location>
        <begin position="198"/>
        <end position="215"/>
    </location>
</feature>
<protein>
    <recommendedName>
        <fullName evidence="5">PEP-CTERM sorting domain-containing protein</fullName>
    </recommendedName>
</protein>
<keyword evidence="2" id="KW-0732">Signal</keyword>
<evidence type="ECO:0000256" key="2">
    <source>
        <dbReference type="SAM" id="SignalP"/>
    </source>
</evidence>
<organism evidence="3 4">
    <name type="scientific">Alteromonas arenosi</name>
    <dbReference type="NCBI Taxonomy" id="3055817"/>
    <lineage>
        <taxon>Bacteria</taxon>
        <taxon>Pseudomonadati</taxon>
        <taxon>Pseudomonadota</taxon>
        <taxon>Gammaproteobacteria</taxon>
        <taxon>Alteromonadales</taxon>
        <taxon>Alteromonadaceae</taxon>
        <taxon>Alteromonas/Salinimonas group</taxon>
        <taxon>Alteromonas</taxon>
    </lineage>
</organism>
<evidence type="ECO:0000256" key="1">
    <source>
        <dbReference type="SAM" id="Phobius"/>
    </source>
</evidence>
<dbReference type="RefSeq" id="WP_289363986.1">
    <property type="nucleotide sequence ID" value="NZ_JAUCBP010000006.1"/>
</dbReference>
<gene>
    <name evidence="3" type="ORF">QTP81_04355</name>
</gene>
<evidence type="ECO:0008006" key="5">
    <source>
        <dbReference type="Google" id="ProtNLM"/>
    </source>
</evidence>
<evidence type="ECO:0000313" key="4">
    <source>
        <dbReference type="Proteomes" id="UP001234343"/>
    </source>
</evidence>
<sequence>MIRSIKRFIAISVLLAVPSLASAGLIVDLAVEAEGPGSGLNGWISDGGWYSYPGSAEPFFGEIKEGNWITHSNNNGVRNSDVSQGAHTLQQGLYTIYFAAGNYNNVPFAFQSFNLFFAGMSVADAIQATSVTPALGGWELWSFTWSVGADNVNIGNALSFSISAANYPGSGANAAIDGVGNLMRAGNGFLVDYSAANVSEPAIAPLLALSILLMWSRQRRRKMH</sequence>
<dbReference type="Proteomes" id="UP001234343">
    <property type="component" value="Unassembled WGS sequence"/>
</dbReference>